<organism evidence="2 3">
    <name type="scientific">Kiloniella antarctica</name>
    <dbReference type="NCBI Taxonomy" id="1550907"/>
    <lineage>
        <taxon>Bacteria</taxon>
        <taxon>Pseudomonadati</taxon>
        <taxon>Pseudomonadota</taxon>
        <taxon>Alphaproteobacteria</taxon>
        <taxon>Rhodospirillales</taxon>
        <taxon>Kiloniellaceae</taxon>
        <taxon>Kiloniella</taxon>
    </lineage>
</organism>
<dbReference type="Pfam" id="PF10042">
    <property type="entry name" value="DUF2278"/>
    <property type="match status" value="1"/>
</dbReference>
<dbReference type="EMBL" id="JBHUII010000004">
    <property type="protein sequence ID" value="MFD2205541.1"/>
    <property type="molecule type" value="Genomic_DNA"/>
</dbReference>
<evidence type="ECO:0000313" key="3">
    <source>
        <dbReference type="Proteomes" id="UP001597294"/>
    </source>
</evidence>
<dbReference type="InterPro" id="IPR019268">
    <property type="entry name" value="DUF2278"/>
</dbReference>
<comment type="caution">
    <text evidence="2">The sequence shown here is derived from an EMBL/GenBank/DDBJ whole genome shotgun (WGS) entry which is preliminary data.</text>
</comment>
<proteinExistence type="predicted"/>
<protein>
    <submittedName>
        <fullName evidence="2">DUF2278 family protein</fullName>
    </submittedName>
</protein>
<reference evidence="3" key="1">
    <citation type="journal article" date="2019" name="Int. J. Syst. Evol. Microbiol.">
        <title>The Global Catalogue of Microorganisms (GCM) 10K type strain sequencing project: providing services to taxonomists for standard genome sequencing and annotation.</title>
        <authorList>
            <consortium name="The Broad Institute Genomics Platform"/>
            <consortium name="The Broad Institute Genome Sequencing Center for Infectious Disease"/>
            <person name="Wu L."/>
            <person name="Ma J."/>
        </authorList>
    </citation>
    <scope>NUCLEOTIDE SEQUENCE [LARGE SCALE GENOMIC DNA]</scope>
    <source>
        <strain evidence="3">CGMCC 4.7192</strain>
    </source>
</reference>
<gene>
    <name evidence="2" type="ORF">ACFSKO_07970</name>
</gene>
<accession>A0ABW5BJ92</accession>
<feature type="domain" description="LTD" evidence="1">
    <location>
        <begin position="222"/>
        <end position="336"/>
    </location>
</feature>
<dbReference type="InterPro" id="IPR036415">
    <property type="entry name" value="Lamin_tail_dom_sf"/>
</dbReference>
<name>A0ABW5BJ92_9PROT</name>
<dbReference type="InterPro" id="IPR001322">
    <property type="entry name" value="Lamin_tail_dom"/>
</dbReference>
<sequence>MPLKNYSLIKGKASNLAIDEDDSPHLEIRIEAAGVSYRVALNVRSSVPPNDLLYRKQDPFFHPLLDEFSALPEGKLNIGQSFSKLALDYVRGNFVQREAMKIAPFQRLGPDNDLRDYLEPIIRQGMADQRTTFYAFGEAWGPEEGEVDKYFGFVPANGIHDIHMNQGSPGRFKVTNSPNQDGALFIHFGAADRWAAIFLAFQSQDWHTDIHTGHPMKTRVIEPRNIDPLKPGIAIVAALINPAGEDDGQESVTLLNRTDVEQNLKGWRLMDRDERIQPLHGRVGAGDTIRIHLSAGPDNPHLRNKGGVIKLVTPDGVIAHAIGYKKHEAAREGWTTIF</sequence>
<keyword evidence="3" id="KW-1185">Reference proteome</keyword>
<dbReference type="PROSITE" id="PS51841">
    <property type="entry name" value="LTD"/>
    <property type="match status" value="1"/>
</dbReference>
<dbReference type="SUPFAM" id="SSF74853">
    <property type="entry name" value="Lamin A/C globular tail domain"/>
    <property type="match status" value="1"/>
</dbReference>
<dbReference type="Proteomes" id="UP001597294">
    <property type="component" value="Unassembled WGS sequence"/>
</dbReference>
<dbReference type="RefSeq" id="WP_380250252.1">
    <property type="nucleotide sequence ID" value="NZ_JBHUII010000004.1"/>
</dbReference>
<evidence type="ECO:0000313" key="2">
    <source>
        <dbReference type="EMBL" id="MFD2205541.1"/>
    </source>
</evidence>
<evidence type="ECO:0000259" key="1">
    <source>
        <dbReference type="PROSITE" id="PS51841"/>
    </source>
</evidence>